<reference evidence="4" key="2">
    <citation type="submission" date="2021-04" db="EMBL/GenBank/DDBJ databases">
        <authorList>
            <person name="Gilroy R."/>
        </authorList>
    </citation>
    <scope>NUCLEOTIDE SEQUENCE</scope>
    <source>
        <strain evidence="4">USAMLcec2-132</strain>
    </source>
</reference>
<protein>
    <submittedName>
        <fullName evidence="4">Amylo-alpha-1,6-glucosidase</fullName>
    </submittedName>
</protein>
<accession>A0A9D2SPD3</accession>
<dbReference type="InterPro" id="IPR032790">
    <property type="entry name" value="GDE_C"/>
</dbReference>
<reference evidence="4" key="1">
    <citation type="journal article" date="2021" name="PeerJ">
        <title>Extensive microbial diversity within the chicken gut microbiome revealed by metagenomics and culture.</title>
        <authorList>
            <person name="Gilroy R."/>
            <person name="Ravi A."/>
            <person name="Getino M."/>
            <person name="Pursley I."/>
            <person name="Horton D.L."/>
            <person name="Alikhan N.F."/>
            <person name="Baker D."/>
            <person name="Gharbi K."/>
            <person name="Hall N."/>
            <person name="Watson M."/>
            <person name="Adriaenssens E.M."/>
            <person name="Foster-Nyarko E."/>
            <person name="Jarju S."/>
            <person name="Secka A."/>
            <person name="Antonio M."/>
            <person name="Oren A."/>
            <person name="Chaudhuri R.R."/>
            <person name="La Ragione R."/>
            <person name="Hildebrand F."/>
            <person name="Pallen M.J."/>
        </authorList>
    </citation>
    <scope>NUCLEOTIDE SEQUENCE</scope>
    <source>
        <strain evidence="4">USAMLcec2-132</strain>
    </source>
</reference>
<organism evidence="4 5">
    <name type="scientific">Candidatus Eisenbergiella merdavium</name>
    <dbReference type="NCBI Taxonomy" id="2838551"/>
    <lineage>
        <taxon>Bacteria</taxon>
        <taxon>Bacillati</taxon>
        <taxon>Bacillota</taxon>
        <taxon>Clostridia</taxon>
        <taxon>Lachnospirales</taxon>
        <taxon>Lachnospiraceae</taxon>
        <taxon>Eisenbergiella</taxon>
    </lineage>
</organism>
<dbReference type="Pfam" id="PF12439">
    <property type="entry name" value="GDE_N"/>
    <property type="match status" value="1"/>
</dbReference>
<sequence>MKWIYGKQDWKLTEGGDPAEICCERGLENCYLMTNGLGGFSSLTMTGAAARNDHAFLMACVQAPNHRYNLVHRLKEELIFEEDGWKSSQESVPEDGQECSLVLSTQEFADREPETGCRFLTSFSWEDAPVWRFLADGVEIVKEAGLEHGANRAALRYAIRNRSRRDAVLRVTPFYQFVSKGKDMGEKERIVTVLSREAGSGAEAAARGLVRAEYAASGCPELYLRTNGTFESIPRVQETLYYRYDACDGRRETGRTQADHRISLGVPAGGSRTLEIVFETEGSDRSAGWIITGMKERRKALRRQAHFQSETAAALAAAADQFVSRRDSTNGETILAGYPFFEDWGRDTMIALPGVCLSTGRYETARSILRTFAVNERDGLMPNLFPEGGNEPMYNTADAALLFINCVYLYYKRTQDAAFAEEMYPVMERIINGYMQGTRFGIHMDEDGLIAAGQGLDQVTWMDVRVGEILPTPRHGKPVEINAYWYNALRIMEELRPAVKDAGAQTSGGSAAAGDAMADGAVGKPQASGGAAGGSPDYGALAERVKRSFSKKFWDEERGCLRDVLLEGFPNMQKAASSEAVPGASAGKGSGNPAASHIGSRTGAHAPQQLRCNQIWAVSLPFTMLDREKERRIVETVFEKLYTPYGLRTLEEGDEEFHPFYGGPMEERDMAYHQGTVWVFPMGAYYLAYLKVHDHSEEAKRAVREQLETLEPALREGCIGQLPEIYDGENPVSSKGCFAQAWSVGELLRVYEALEGAE</sequence>
<dbReference type="Gene3D" id="1.50.10.10">
    <property type="match status" value="1"/>
</dbReference>
<dbReference type="PANTHER" id="PTHR10569">
    <property type="entry name" value="GLYCOGEN DEBRANCHING ENZYME"/>
    <property type="match status" value="1"/>
</dbReference>
<dbReference type="AlphaFoldDB" id="A0A9D2SPD3"/>
<proteinExistence type="predicted"/>
<dbReference type="GO" id="GO:0004134">
    <property type="term" value="F:4-alpha-glucanotransferase activity"/>
    <property type="evidence" value="ECO:0007669"/>
    <property type="project" value="InterPro"/>
</dbReference>
<dbReference type="Proteomes" id="UP000823891">
    <property type="component" value="Unassembled WGS sequence"/>
</dbReference>
<name>A0A9D2SPD3_9FIRM</name>
<evidence type="ECO:0000259" key="2">
    <source>
        <dbReference type="Pfam" id="PF06202"/>
    </source>
</evidence>
<evidence type="ECO:0000313" key="4">
    <source>
        <dbReference type="EMBL" id="HJC22425.1"/>
    </source>
</evidence>
<dbReference type="EMBL" id="DWWS01000012">
    <property type="protein sequence ID" value="HJC22425.1"/>
    <property type="molecule type" value="Genomic_DNA"/>
</dbReference>
<dbReference type="GO" id="GO:0005980">
    <property type="term" value="P:glycogen catabolic process"/>
    <property type="evidence" value="ECO:0007669"/>
    <property type="project" value="InterPro"/>
</dbReference>
<dbReference type="InterPro" id="IPR010401">
    <property type="entry name" value="AGL/Gdb1"/>
</dbReference>
<evidence type="ECO:0000256" key="1">
    <source>
        <dbReference type="SAM" id="MobiDB-lite"/>
    </source>
</evidence>
<feature type="domain" description="Glycogen debranching enzyme bacterial and archaeal type N-terminal" evidence="3">
    <location>
        <begin position="31"/>
        <end position="268"/>
    </location>
</feature>
<feature type="region of interest" description="Disordered" evidence="1">
    <location>
        <begin position="577"/>
        <end position="604"/>
    </location>
</feature>
<dbReference type="GO" id="GO:0004135">
    <property type="term" value="F:amylo-alpha-1,6-glucosidase activity"/>
    <property type="evidence" value="ECO:0007669"/>
    <property type="project" value="InterPro"/>
</dbReference>
<dbReference type="PANTHER" id="PTHR10569:SF2">
    <property type="entry name" value="GLYCOGEN DEBRANCHING ENZYME"/>
    <property type="match status" value="1"/>
</dbReference>
<feature type="domain" description="Glycogen debranching enzyme C-terminal" evidence="2">
    <location>
        <begin position="318"/>
        <end position="749"/>
    </location>
</feature>
<comment type="caution">
    <text evidence="4">The sequence shown here is derived from an EMBL/GenBank/DDBJ whole genome shotgun (WGS) entry which is preliminary data.</text>
</comment>
<dbReference type="Pfam" id="PF06202">
    <property type="entry name" value="GDE_C"/>
    <property type="match status" value="1"/>
</dbReference>
<evidence type="ECO:0000259" key="3">
    <source>
        <dbReference type="Pfam" id="PF12439"/>
    </source>
</evidence>
<dbReference type="SUPFAM" id="SSF48208">
    <property type="entry name" value="Six-hairpin glycosidases"/>
    <property type="match status" value="1"/>
</dbReference>
<gene>
    <name evidence="4" type="ORF">H9761_01820</name>
</gene>
<dbReference type="InterPro" id="IPR008928">
    <property type="entry name" value="6-hairpin_glycosidase_sf"/>
</dbReference>
<evidence type="ECO:0000313" key="5">
    <source>
        <dbReference type="Proteomes" id="UP000823891"/>
    </source>
</evidence>
<dbReference type="InterPro" id="IPR024742">
    <property type="entry name" value="Glycogen_debranch_N"/>
</dbReference>
<dbReference type="InterPro" id="IPR012341">
    <property type="entry name" value="6hp_glycosidase-like_sf"/>
</dbReference>